<dbReference type="EMBL" id="JADIMI010000014">
    <property type="protein sequence ID" value="MBO8451576.1"/>
    <property type="molecule type" value="Genomic_DNA"/>
</dbReference>
<evidence type="ECO:0000259" key="5">
    <source>
        <dbReference type="Pfam" id="PF01321"/>
    </source>
</evidence>
<name>A0A9D9HHB7_9BACT</name>
<comment type="similarity">
    <text evidence="1">Belongs to the peptidase M24B family.</text>
</comment>
<dbReference type="InterPro" id="IPR029149">
    <property type="entry name" value="Creatin/AminoP/Spt16_N"/>
</dbReference>
<gene>
    <name evidence="7" type="ORF">IAC06_01660</name>
</gene>
<dbReference type="CDD" id="cd01085">
    <property type="entry name" value="APP"/>
    <property type="match status" value="1"/>
</dbReference>
<sequence length="606" mass="67951">MGNIYFERVQAVRRMMAENGWDAVVIGASDPHSSEYPAPRWQQVRWVSGFTGEAGDIVITRDHAGLWTDSRYFIQAMEQLQGTGIELHRTRCEDSVPIPQWLADRASVVAVDGGCMSISAVEDLRRALAEKHCEDIWKVLDVPDILDSLWTDRPRIPVSPVITLDETDVGESRLQKLVWLRKFLMANEYDAILLSSLDEIAWLLNVRGNDIEYNPYVISYLYVSLDRAVWFVTKGSKEPPAQDTVDSFIELKADGIEIAGYDDVFIGIADQDLQNVRLAVDRSSLNEHLYMYVSGVFGAENIIACTSPVALRKAVKNGVEIRSLREAYVEDGCAVEKFLYWLDTAVSSGERISEWQAALRLDEYRAEIAGYRGNSFATISAYAQNAALPHYSTPSEGSAVLEPYGLYLVDSGGQYLFGTTDITRTVPLGECSELEKEDYTLVLKGMIQLAMAVFPAGTPGCRLDVLSRNALWKARRDFGHGTGHGVGFYLGVHEGPQSIRQDFNTQPLLPGMVTSDEPGIYRQGRHGVRHENILLCVEDSSNQFGRWLSFETLTVCHIDTSPVIRELLTAEELDWLNSYNASVYRRLSRLLPEDVAIWLETKTRPL</sequence>
<dbReference type="PANTHER" id="PTHR43763:SF6">
    <property type="entry name" value="XAA-PRO AMINOPEPTIDASE 1"/>
    <property type="match status" value="1"/>
</dbReference>
<dbReference type="PANTHER" id="PTHR43763">
    <property type="entry name" value="XAA-PRO AMINOPEPTIDASE 1"/>
    <property type="match status" value="1"/>
</dbReference>
<dbReference type="Proteomes" id="UP000823661">
    <property type="component" value="Unassembled WGS sequence"/>
</dbReference>
<dbReference type="AlphaFoldDB" id="A0A9D9HHB7"/>
<dbReference type="InterPro" id="IPR036005">
    <property type="entry name" value="Creatinase/aminopeptidase-like"/>
</dbReference>
<organism evidence="7 8">
    <name type="scientific">Candidatus Cryptobacteroides intestinavium</name>
    <dbReference type="NCBI Taxonomy" id="2840766"/>
    <lineage>
        <taxon>Bacteria</taxon>
        <taxon>Pseudomonadati</taxon>
        <taxon>Bacteroidota</taxon>
        <taxon>Bacteroidia</taxon>
        <taxon>Bacteroidales</taxon>
        <taxon>Candidatus Cryptobacteroides</taxon>
    </lineage>
</organism>
<dbReference type="Pfam" id="PF00557">
    <property type="entry name" value="Peptidase_M24"/>
    <property type="match status" value="1"/>
</dbReference>
<dbReference type="InterPro" id="IPR050422">
    <property type="entry name" value="X-Pro_aminopeptidase_P"/>
</dbReference>
<keyword evidence="7" id="KW-0031">Aminopeptidase</keyword>
<dbReference type="GO" id="GO:0070006">
    <property type="term" value="F:metalloaminopeptidase activity"/>
    <property type="evidence" value="ECO:0007669"/>
    <property type="project" value="InterPro"/>
</dbReference>
<dbReference type="Pfam" id="PF16189">
    <property type="entry name" value="Creatinase_N_2"/>
    <property type="match status" value="1"/>
</dbReference>
<evidence type="ECO:0000259" key="4">
    <source>
        <dbReference type="Pfam" id="PF00557"/>
    </source>
</evidence>
<dbReference type="InterPro" id="IPR000587">
    <property type="entry name" value="Creatinase_N"/>
</dbReference>
<keyword evidence="3" id="KW-0378">Hydrolase</keyword>
<evidence type="ECO:0000259" key="6">
    <source>
        <dbReference type="Pfam" id="PF16188"/>
    </source>
</evidence>
<protein>
    <submittedName>
        <fullName evidence="7">Aminopeptidase P family protein</fullName>
    </submittedName>
</protein>
<feature type="domain" description="Peptidase M24" evidence="4">
    <location>
        <begin position="324"/>
        <end position="536"/>
    </location>
</feature>
<dbReference type="InterPro" id="IPR033740">
    <property type="entry name" value="Pept_M24B"/>
</dbReference>
<dbReference type="Gene3D" id="3.40.350.10">
    <property type="entry name" value="Creatinase/prolidase N-terminal domain"/>
    <property type="match status" value="2"/>
</dbReference>
<feature type="domain" description="Peptidase M24 C-terminal" evidence="6">
    <location>
        <begin position="547"/>
        <end position="606"/>
    </location>
</feature>
<reference evidence="7" key="2">
    <citation type="journal article" date="2021" name="PeerJ">
        <title>Extensive microbial diversity within the chicken gut microbiome revealed by metagenomics and culture.</title>
        <authorList>
            <person name="Gilroy R."/>
            <person name="Ravi A."/>
            <person name="Getino M."/>
            <person name="Pursley I."/>
            <person name="Horton D.L."/>
            <person name="Alikhan N.F."/>
            <person name="Baker D."/>
            <person name="Gharbi K."/>
            <person name="Hall N."/>
            <person name="Watson M."/>
            <person name="Adriaenssens E.M."/>
            <person name="Foster-Nyarko E."/>
            <person name="Jarju S."/>
            <person name="Secka A."/>
            <person name="Antonio M."/>
            <person name="Oren A."/>
            <person name="Chaudhuri R.R."/>
            <person name="La Ragione R."/>
            <person name="Hildebrand F."/>
            <person name="Pallen M.J."/>
        </authorList>
    </citation>
    <scope>NUCLEOTIDE SEQUENCE</scope>
    <source>
        <strain evidence="7">B1-20833</strain>
    </source>
</reference>
<dbReference type="SUPFAM" id="SSF53092">
    <property type="entry name" value="Creatinase/prolidase N-terminal domain"/>
    <property type="match status" value="2"/>
</dbReference>
<keyword evidence="7" id="KW-0645">Protease</keyword>
<dbReference type="SUPFAM" id="SSF55920">
    <property type="entry name" value="Creatinase/aminopeptidase"/>
    <property type="match status" value="1"/>
</dbReference>
<proteinExistence type="inferred from homology"/>
<dbReference type="InterPro" id="IPR032416">
    <property type="entry name" value="Peptidase_M24_C"/>
</dbReference>
<feature type="domain" description="Creatinase N-terminal" evidence="5">
    <location>
        <begin position="8"/>
        <end position="137"/>
    </location>
</feature>
<accession>A0A9D9HHB7</accession>
<evidence type="ECO:0000256" key="3">
    <source>
        <dbReference type="ARBA" id="ARBA00022801"/>
    </source>
</evidence>
<dbReference type="GO" id="GO:0046872">
    <property type="term" value="F:metal ion binding"/>
    <property type="evidence" value="ECO:0007669"/>
    <property type="project" value="UniProtKB-KW"/>
</dbReference>
<evidence type="ECO:0000313" key="7">
    <source>
        <dbReference type="EMBL" id="MBO8451576.1"/>
    </source>
</evidence>
<evidence type="ECO:0000313" key="8">
    <source>
        <dbReference type="Proteomes" id="UP000823661"/>
    </source>
</evidence>
<evidence type="ECO:0000256" key="1">
    <source>
        <dbReference type="ARBA" id="ARBA00008766"/>
    </source>
</evidence>
<keyword evidence="2" id="KW-0479">Metal-binding</keyword>
<comment type="caution">
    <text evidence="7">The sequence shown here is derived from an EMBL/GenBank/DDBJ whole genome shotgun (WGS) entry which is preliminary data.</text>
</comment>
<dbReference type="InterPro" id="IPR000994">
    <property type="entry name" value="Pept_M24"/>
</dbReference>
<dbReference type="Pfam" id="PF01321">
    <property type="entry name" value="Creatinase_N"/>
    <property type="match status" value="1"/>
</dbReference>
<dbReference type="Gene3D" id="3.90.230.10">
    <property type="entry name" value="Creatinase/methionine aminopeptidase superfamily"/>
    <property type="match status" value="1"/>
</dbReference>
<dbReference type="FunFam" id="3.90.230.10:FF:000009">
    <property type="entry name" value="xaa-Pro aminopeptidase 2"/>
    <property type="match status" value="1"/>
</dbReference>
<dbReference type="Pfam" id="PF16188">
    <property type="entry name" value="Peptidase_M24_C"/>
    <property type="match status" value="1"/>
</dbReference>
<dbReference type="GO" id="GO:0005737">
    <property type="term" value="C:cytoplasm"/>
    <property type="evidence" value="ECO:0007669"/>
    <property type="project" value="UniProtKB-ARBA"/>
</dbReference>
<reference evidence="7" key="1">
    <citation type="submission" date="2020-10" db="EMBL/GenBank/DDBJ databases">
        <authorList>
            <person name="Gilroy R."/>
        </authorList>
    </citation>
    <scope>NUCLEOTIDE SEQUENCE</scope>
    <source>
        <strain evidence="7">B1-20833</strain>
    </source>
</reference>
<evidence type="ECO:0000256" key="2">
    <source>
        <dbReference type="ARBA" id="ARBA00022723"/>
    </source>
</evidence>